<comment type="subunit">
    <text evidence="2 6">Binds the proteasome.</text>
</comment>
<comment type="function">
    <text evidence="5 6">Involved in ubiquitin-mediated protein degradation. Regulatory factor in the ubiquitin/proteasome pathway that controls the turnover of proteasome substrates. Targets proteasomes to the nucleus and facilitates the degradation of nuclear proteins.</text>
</comment>
<dbReference type="GO" id="GO:0071630">
    <property type="term" value="P:nuclear protein quality control by the ubiquitin-proteasome system"/>
    <property type="evidence" value="ECO:0007669"/>
    <property type="project" value="UniProtKB-UniRule"/>
</dbReference>
<keyword evidence="6" id="KW-0653">Protein transport</keyword>
<dbReference type="EMBL" id="CALLCH030000012">
    <property type="protein sequence ID" value="CAI4215370.1"/>
    <property type="molecule type" value="Genomic_DNA"/>
</dbReference>
<evidence type="ECO:0000256" key="5">
    <source>
        <dbReference type="ARBA" id="ARBA00025651"/>
    </source>
</evidence>
<evidence type="ECO:0000256" key="3">
    <source>
        <dbReference type="ARBA" id="ARBA00016204"/>
    </source>
</evidence>
<dbReference type="Proteomes" id="UP000838763">
    <property type="component" value="Unassembled WGS sequence"/>
</dbReference>
<evidence type="ECO:0000256" key="2">
    <source>
        <dbReference type="ARBA" id="ARBA00011464"/>
    </source>
</evidence>
<dbReference type="GO" id="GO:0031144">
    <property type="term" value="P:proteasome localization"/>
    <property type="evidence" value="ECO:0007669"/>
    <property type="project" value="UniProtKB-UniRule"/>
</dbReference>
<dbReference type="Pfam" id="PF08559">
    <property type="entry name" value="Cut8"/>
    <property type="match status" value="1"/>
</dbReference>
<evidence type="ECO:0000256" key="7">
    <source>
        <dbReference type="SAM" id="MobiDB-lite"/>
    </source>
</evidence>
<keyword evidence="4 6" id="KW-0539">Nucleus</keyword>
<organism evidence="8 9">
    <name type="scientific">Parascedosporium putredinis</name>
    <dbReference type="NCBI Taxonomy" id="1442378"/>
    <lineage>
        <taxon>Eukaryota</taxon>
        <taxon>Fungi</taxon>
        <taxon>Dikarya</taxon>
        <taxon>Ascomycota</taxon>
        <taxon>Pezizomycotina</taxon>
        <taxon>Sordariomycetes</taxon>
        <taxon>Hypocreomycetidae</taxon>
        <taxon>Microascales</taxon>
        <taxon>Microascaceae</taxon>
        <taxon>Parascedosporium</taxon>
    </lineage>
</organism>
<name>A0A9P1H3K8_9PEZI</name>
<evidence type="ECO:0000313" key="8">
    <source>
        <dbReference type="EMBL" id="CAI4215370.1"/>
    </source>
</evidence>
<proteinExistence type="inferred from homology"/>
<dbReference type="OrthoDB" id="10061064at2759"/>
<accession>A0A9P1H3K8</accession>
<comment type="subcellular location">
    <subcellularLocation>
        <location evidence="6">Cytoplasm</location>
    </subcellularLocation>
    <subcellularLocation>
        <location evidence="6">Nucleus</location>
    </subcellularLocation>
</comment>
<dbReference type="AlphaFoldDB" id="A0A9P1H3K8"/>
<keyword evidence="6" id="KW-0963">Cytoplasm</keyword>
<gene>
    <name evidence="8" type="ORF">PPNO1_LOCUS5081</name>
</gene>
<evidence type="ECO:0000313" key="9">
    <source>
        <dbReference type="Proteomes" id="UP000838763"/>
    </source>
</evidence>
<keyword evidence="9" id="KW-1185">Reference proteome</keyword>
<sequence>MNVLLSPQPPHFSHPHQHDSTARLSSSRPLSPYTANMTNRKRRLDDDGDEMAVSPTHTNQLRTVLERICDRHPEIGQEVVTSAPARPLPPPSVVKQPLASASLQYLDGATKVIHALPDWDSQSHRHHKDNAYEEIAKAWALVISEAAKRGGGFVLHSGGWDQRLARHNELSGNRLEAAINAMASSVGWIGNASPMAQSSSNDPASIRNQLMSGTYGSPVKVGPW</sequence>
<keyword evidence="6" id="KW-0813">Transport</keyword>
<dbReference type="PANTHER" id="PTHR28032">
    <property type="entry name" value="FI02826P"/>
    <property type="match status" value="1"/>
</dbReference>
<reference evidence="8" key="1">
    <citation type="submission" date="2022-11" db="EMBL/GenBank/DDBJ databases">
        <authorList>
            <person name="Scott C."/>
            <person name="Bruce N."/>
        </authorList>
    </citation>
    <scope>NUCLEOTIDE SEQUENCE</scope>
</reference>
<dbReference type="GO" id="GO:0005737">
    <property type="term" value="C:cytoplasm"/>
    <property type="evidence" value="ECO:0007669"/>
    <property type="project" value="UniProtKB-SubCell"/>
</dbReference>
<protein>
    <recommendedName>
        <fullName evidence="3 6">Tethering factor for nuclear proteasome STS1</fullName>
    </recommendedName>
</protein>
<evidence type="ECO:0000256" key="6">
    <source>
        <dbReference type="RuleBase" id="RU368013"/>
    </source>
</evidence>
<dbReference type="GO" id="GO:0015031">
    <property type="term" value="P:protein transport"/>
    <property type="evidence" value="ECO:0007669"/>
    <property type="project" value="UniProtKB-UniRule"/>
</dbReference>
<dbReference type="InterPro" id="IPR038422">
    <property type="entry name" value="Cut8/Sts1_sf"/>
</dbReference>
<dbReference type="GO" id="GO:0070628">
    <property type="term" value="F:proteasome binding"/>
    <property type="evidence" value="ECO:0007669"/>
    <property type="project" value="TreeGrafter"/>
</dbReference>
<dbReference type="Gene3D" id="1.20.58.1590">
    <property type="entry name" value="Tethering factor for nuclear proteasome Cut8/Sts1"/>
    <property type="match status" value="1"/>
</dbReference>
<feature type="region of interest" description="Disordered" evidence="7">
    <location>
        <begin position="1"/>
        <end position="58"/>
    </location>
</feature>
<feature type="compositionally biased region" description="Polar residues" evidence="7">
    <location>
        <begin position="22"/>
        <end position="38"/>
    </location>
</feature>
<evidence type="ECO:0000256" key="1">
    <source>
        <dbReference type="ARBA" id="ARBA00006199"/>
    </source>
</evidence>
<comment type="similarity">
    <text evidence="1 6">Belongs to the cut8/STS1 family.</text>
</comment>
<comment type="caution">
    <text evidence="8">The sequence shown here is derived from an EMBL/GenBank/DDBJ whole genome shotgun (WGS) entry which is preliminary data.</text>
</comment>
<evidence type="ECO:0000256" key="4">
    <source>
        <dbReference type="ARBA" id="ARBA00023242"/>
    </source>
</evidence>
<dbReference type="GO" id="GO:0031965">
    <property type="term" value="C:nuclear membrane"/>
    <property type="evidence" value="ECO:0007669"/>
    <property type="project" value="TreeGrafter"/>
</dbReference>
<dbReference type="PANTHER" id="PTHR28032:SF1">
    <property type="entry name" value="FI02826P"/>
    <property type="match status" value="1"/>
</dbReference>
<dbReference type="InterPro" id="IPR013868">
    <property type="entry name" value="Cut8/Sts1_fam"/>
</dbReference>